<evidence type="ECO:0000313" key="15">
    <source>
        <dbReference type="Proteomes" id="UP000060778"/>
    </source>
</evidence>
<evidence type="ECO:0000256" key="5">
    <source>
        <dbReference type="ARBA" id="ARBA00022490"/>
    </source>
</evidence>
<dbReference type="Pfam" id="PF03483">
    <property type="entry name" value="B3_4"/>
    <property type="match status" value="1"/>
</dbReference>
<dbReference type="GeneID" id="30679679"/>
<dbReference type="STRING" id="940295.EYM_01340"/>
<dbReference type="RefSeq" id="WP_075049316.1">
    <property type="nucleotide sequence ID" value="NZ_CP006867.1"/>
</dbReference>
<dbReference type="PANTHER" id="PTHR10947">
    <property type="entry name" value="PHENYLALANYL-TRNA SYNTHETASE BETA CHAIN AND LEUCINE-RICH REPEAT-CONTAINING PROTEIN 47"/>
    <property type="match status" value="1"/>
</dbReference>
<dbReference type="SUPFAM" id="SSF46955">
    <property type="entry name" value="Putative DNA-binding domain"/>
    <property type="match status" value="2"/>
</dbReference>
<organism evidence="14 15">
    <name type="scientific">Ignicoccus islandicus DSM 13165</name>
    <dbReference type="NCBI Taxonomy" id="940295"/>
    <lineage>
        <taxon>Archaea</taxon>
        <taxon>Thermoproteota</taxon>
        <taxon>Thermoprotei</taxon>
        <taxon>Desulfurococcales</taxon>
        <taxon>Desulfurococcaceae</taxon>
        <taxon>Ignicoccus</taxon>
    </lineage>
</organism>
<proteinExistence type="inferred from homology"/>
<dbReference type="EMBL" id="CP006867">
    <property type="protein sequence ID" value="ALU11465.1"/>
    <property type="molecule type" value="Genomic_DNA"/>
</dbReference>
<dbReference type="Pfam" id="PF17759">
    <property type="entry name" value="tRNA_synthFbeta"/>
    <property type="match status" value="1"/>
</dbReference>
<comment type="subcellular location">
    <subcellularLocation>
        <location evidence="2">Cytoplasm</location>
    </subcellularLocation>
</comment>
<dbReference type="Gene3D" id="3.50.40.10">
    <property type="entry name" value="Phenylalanyl-trna Synthetase, Chain B, domain 3"/>
    <property type="match status" value="1"/>
</dbReference>
<evidence type="ECO:0000256" key="9">
    <source>
        <dbReference type="ARBA" id="ARBA00022840"/>
    </source>
</evidence>
<dbReference type="InterPro" id="IPR045864">
    <property type="entry name" value="aa-tRNA-synth_II/BPL/LPL"/>
</dbReference>
<keyword evidence="6" id="KW-0436">Ligase</keyword>
<dbReference type="Gene3D" id="3.30.930.10">
    <property type="entry name" value="Bira Bifunctional Protein, Domain 2"/>
    <property type="match status" value="1"/>
</dbReference>
<evidence type="ECO:0000256" key="8">
    <source>
        <dbReference type="ARBA" id="ARBA00022741"/>
    </source>
</evidence>
<comment type="similarity">
    <text evidence="3">Belongs to the phenylalanyl-tRNA synthetase beta subunit family. Type 2 subfamily.</text>
</comment>
<dbReference type="InterPro" id="IPR009061">
    <property type="entry name" value="DNA-bd_dom_put_sf"/>
</dbReference>
<keyword evidence="9" id="KW-0067">ATP-binding</keyword>
<dbReference type="GO" id="GO:0004826">
    <property type="term" value="F:phenylalanine-tRNA ligase activity"/>
    <property type="evidence" value="ECO:0007669"/>
    <property type="project" value="UniProtKB-EC"/>
</dbReference>
<evidence type="ECO:0000259" key="13">
    <source>
        <dbReference type="PROSITE" id="PS51483"/>
    </source>
</evidence>
<dbReference type="GO" id="GO:0009328">
    <property type="term" value="C:phenylalanine-tRNA ligase complex"/>
    <property type="evidence" value="ECO:0007669"/>
    <property type="project" value="TreeGrafter"/>
</dbReference>
<reference evidence="14 15" key="1">
    <citation type="submission" date="2013-11" db="EMBL/GenBank/DDBJ databases">
        <title>Comparative genomics of Ignicoccus.</title>
        <authorList>
            <person name="Podar M."/>
        </authorList>
    </citation>
    <scope>NUCLEOTIDE SEQUENCE [LARGE SCALE GENOMIC DNA]</scope>
    <source>
        <strain evidence="14 15">DSM 13165</strain>
    </source>
</reference>
<dbReference type="EC" id="6.1.1.20" evidence="4"/>
<dbReference type="InterPro" id="IPR005147">
    <property type="entry name" value="tRNA_synthase_B5-dom"/>
</dbReference>
<keyword evidence="7" id="KW-0479">Metal-binding</keyword>
<evidence type="ECO:0000256" key="2">
    <source>
        <dbReference type="ARBA" id="ARBA00004496"/>
    </source>
</evidence>
<dbReference type="GO" id="GO:0006432">
    <property type="term" value="P:phenylalanyl-tRNA aminoacylation"/>
    <property type="evidence" value="ECO:0007669"/>
    <property type="project" value="InterPro"/>
</dbReference>
<gene>
    <name evidence="14" type="ORF">EYM_01340</name>
</gene>
<dbReference type="OrthoDB" id="10073at2157"/>
<dbReference type="SMART" id="SM00874">
    <property type="entry name" value="B5"/>
    <property type="match status" value="1"/>
</dbReference>
<feature type="domain" description="B5" evidence="13">
    <location>
        <begin position="271"/>
        <end position="346"/>
    </location>
</feature>
<comment type="cofactor">
    <cofactor evidence="1">
        <name>Mg(2+)</name>
        <dbReference type="ChEBI" id="CHEBI:18420"/>
    </cofactor>
</comment>
<evidence type="ECO:0000256" key="11">
    <source>
        <dbReference type="ARBA" id="ARBA00022917"/>
    </source>
</evidence>
<dbReference type="InterPro" id="IPR005146">
    <property type="entry name" value="B3/B4_tRNA-bd"/>
</dbReference>
<keyword evidence="11" id="KW-0648">Protein biosynthesis</keyword>
<evidence type="ECO:0000256" key="3">
    <source>
        <dbReference type="ARBA" id="ARBA00007438"/>
    </source>
</evidence>
<dbReference type="Gene3D" id="3.30.56.10">
    <property type="match status" value="2"/>
</dbReference>
<evidence type="ECO:0000256" key="12">
    <source>
        <dbReference type="ARBA" id="ARBA00023146"/>
    </source>
</evidence>
<dbReference type="GO" id="GO:0000287">
    <property type="term" value="F:magnesium ion binding"/>
    <property type="evidence" value="ECO:0007669"/>
    <property type="project" value="InterPro"/>
</dbReference>
<dbReference type="KEGG" id="iis:EYM_01340"/>
<dbReference type="AlphaFoldDB" id="A0A0U3F747"/>
<dbReference type="SUPFAM" id="SSF55681">
    <property type="entry name" value="Class II aaRS and biotin synthetases"/>
    <property type="match status" value="1"/>
</dbReference>
<evidence type="ECO:0000256" key="4">
    <source>
        <dbReference type="ARBA" id="ARBA00012814"/>
    </source>
</evidence>
<accession>A0A0U3F747</accession>
<dbReference type="Proteomes" id="UP000060778">
    <property type="component" value="Chromosome"/>
</dbReference>
<dbReference type="Pfam" id="PF03484">
    <property type="entry name" value="B5"/>
    <property type="match status" value="1"/>
</dbReference>
<dbReference type="SMART" id="SM00873">
    <property type="entry name" value="B3_4"/>
    <property type="match status" value="1"/>
</dbReference>
<dbReference type="PATRIC" id="fig|940295.4.peg.259"/>
<dbReference type="InterPro" id="IPR004531">
    <property type="entry name" value="Phe-tRNA-synth_IIc_bsu_arc_euk"/>
</dbReference>
<keyword evidence="15" id="KW-1185">Reference proteome</keyword>
<evidence type="ECO:0000256" key="10">
    <source>
        <dbReference type="ARBA" id="ARBA00022842"/>
    </source>
</evidence>
<keyword evidence="12 14" id="KW-0030">Aminoacyl-tRNA synthetase</keyword>
<dbReference type="PANTHER" id="PTHR10947:SF0">
    <property type="entry name" value="PHENYLALANINE--TRNA LIGASE BETA SUBUNIT"/>
    <property type="match status" value="1"/>
</dbReference>
<keyword evidence="5" id="KW-0963">Cytoplasm</keyword>
<sequence>MPVVRVDVNDLSRIAKTDLDAERVSQILPVLKGEVEKVEGDEIEYEASHDRADLFSAEGLGRAIGIFLGSRGNPKYKVVDSEYVLDLSKAPSYRPYAMLAIVRNLELDNEAIRQVFQLQEKLAISYGVHRKLVSVGLYDLKYIKGKVIRYQTLPQGKYVPLDYEVEMTFEEVLEKTEKGRTYGHLIKKGEYPVLADEENVLSLVPILNANYNKVTENTRDVLIDVTGTEPYLMARVLDVMVTSLIERSNDPVIERVKAVRGNEVLFETPELPIKEIELTMKTVREFVEVNIDLEKAKDLLNKMGLEAKVVEGKVKVSVPPYRIDVHGEVDLIEDLISAYGYNELETLRDSVVDYGELTPMTKLVRFVSDKLVSLGLVEVFNFSLTSSELLELLGENNFVKIVNPRMKSYDSVRTSLVPSLLLTALENQKSHSKFKAFEVGDVLVNEGYTRREKRLGILLYGDFTLTDAISHLNALFEELGLKAKYVEREIPYFIPERSAKVVIGNIEVGSVGEVNPQILVSLGVKAPVTIAEISLDKILELF</sequence>
<keyword evidence="8" id="KW-0547">Nucleotide-binding</keyword>
<name>A0A0U3F747_9CREN</name>
<dbReference type="NCBIfam" id="TIGR00471">
    <property type="entry name" value="pheT_arch"/>
    <property type="match status" value="1"/>
</dbReference>
<evidence type="ECO:0000256" key="1">
    <source>
        <dbReference type="ARBA" id="ARBA00001946"/>
    </source>
</evidence>
<dbReference type="GO" id="GO:0003723">
    <property type="term" value="F:RNA binding"/>
    <property type="evidence" value="ECO:0007669"/>
    <property type="project" value="InterPro"/>
</dbReference>
<dbReference type="PROSITE" id="PS51483">
    <property type="entry name" value="B5"/>
    <property type="match status" value="1"/>
</dbReference>
<dbReference type="InterPro" id="IPR020825">
    <property type="entry name" value="Phe-tRNA_synthase-like_B3/B4"/>
</dbReference>
<protein>
    <recommendedName>
        <fullName evidence="4">phenylalanine--tRNA ligase</fullName>
        <ecNumber evidence="4">6.1.1.20</ecNumber>
    </recommendedName>
</protein>
<keyword evidence="10" id="KW-0460">Magnesium</keyword>
<dbReference type="InterPro" id="IPR041616">
    <property type="entry name" value="PheRS_beta_core"/>
</dbReference>
<evidence type="ECO:0000256" key="6">
    <source>
        <dbReference type="ARBA" id="ARBA00022598"/>
    </source>
</evidence>
<dbReference type="InterPro" id="IPR045060">
    <property type="entry name" value="Phe-tRNA-ligase_IIc_bsu"/>
</dbReference>
<evidence type="ECO:0000256" key="7">
    <source>
        <dbReference type="ARBA" id="ARBA00022723"/>
    </source>
</evidence>
<dbReference type="GO" id="GO:0005524">
    <property type="term" value="F:ATP binding"/>
    <property type="evidence" value="ECO:0007669"/>
    <property type="project" value="UniProtKB-KW"/>
</dbReference>
<evidence type="ECO:0000313" key="14">
    <source>
        <dbReference type="EMBL" id="ALU11465.1"/>
    </source>
</evidence>